<reference evidence="3 4" key="1">
    <citation type="submission" date="2017-06" db="EMBL/GenBank/DDBJ databases">
        <authorList>
            <person name="Kim H.J."/>
            <person name="Triplett B.A."/>
        </authorList>
    </citation>
    <scope>NUCLEOTIDE SEQUENCE [LARGE SCALE GENOMIC DNA]</scope>
    <source>
        <strain evidence="3 4">DSM 18704</strain>
    </source>
</reference>
<keyword evidence="1" id="KW-1133">Transmembrane helix</keyword>
<evidence type="ECO:0000313" key="3">
    <source>
        <dbReference type="EMBL" id="SNS23884.1"/>
    </source>
</evidence>
<feature type="transmembrane region" description="Helical" evidence="1">
    <location>
        <begin position="122"/>
        <end position="139"/>
    </location>
</feature>
<dbReference type="RefSeq" id="WP_089406462.1">
    <property type="nucleotide sequence ID" value="NZ_FZOU01000001.1"/>
</dbReference>
<feature type="chain" id="PRO_5011969323" description="PH domain-containing protein" evidence="2">
    <location>
        <begin position="25"/>
        <end position="217"/>
    </location>
</feature>
<organism evidence="3 4">
    <name type="scientific">Granulicella rosea</name>
    <dbReference type="NCBI Taxonomy" id="474952"/>
    <lineage>
        <taxon>Bacteria</taxon>
        <taxon>Pseudomonadati</taxon>
        <taxon>Acidobacteriota</taxon>
        <taxon>Terriglobia</taxon>
        <taxon>Terriglobales</taxon>
        <taxon>Acidobacteriaceae</taxon>
        <taxon>Granulicella</taxon>
    </lineage>
</organism>
<sequence>MKTSRWFHWKTLAASAILAALAYAAWRQFNAATESYNLTHMRVYAVASVMLAMASAVSLGLPAIAASERQRRQRAAAIVDTASRSGDYTAKFPTSDRVMAIGLASFTALFTAFLWSRSFDDRLRWSITLLLTGLAWYAYRVSALRVRFTSNRITIHMYPFAPYVQRYSAITKLRVGPGNVHIRFEDGRTLNLWSGMGEGEVIVKILQRKVDIVPETR</sequence>
<dbReference type="EMBL" id="FZOU01000001">
    <property type="protein sequence ID" value="SNS23884.1"/>
    <property type="molecule type" value="Genomic_DNA"/>
</dbReference>
<keyword evidence="1" id="KW-0472">Membrane</keyword>
<keyword evidence="1" id="KW-0812">Transmembrane</keyword>
<dbReference type="Proteomes" id="UP000198356">
    <property type="component" value="Unassembled WGS sequence"/>
</dbReference>
<protein>
    <recommendedName>
        <fullName evidence="5">PH domain-containing protein</fullName>
    </recommendedName>
</protein>
<evidence type="ECO:0000256" key="2">
    <source>
        <dbReference type="SAM" id="SignalP"/>
    </source>
</evidence>
<keyword evidence="4" id="KW-1185">Reference proteome</keyword>
<feature type="signal peptide" evidence="2">
    <location>
        <begin position="1"/>
        <end position="24"/>
    </location>
</feature>
<evidence type="ECO:0000313" key="4">
    <source>
        <dbReference type="Proteomes" id="UP000198356"/>
    </source>
</evidence>
<evidence type="ECO:0008006" key="5">
    <source>
        <dbReference type="Google" id="ProtNLM"/>
    </source>
</evidence>
<name>A0A239CWG4_9BACT</name>
<gene>
    <name evidence="3" type="ORF">SAMN05421770_101122</name>
</gene>
<feature type="transmembrane region" description="Helical" evidence="1">
    <location>
        <begin position="98"/>
        <end position="116"/>
    </location>
</feature>
<feature type="transmembrane region" description="Helical" evidence="1">
    <location>
        <begin position="43"/>
        <end position="64"/>
    </location>
</feature>
<dbReference type="AlphaFoldDB" id="A0A239CWG4"/>
<accession>A0A239CWG4</accession>
<evidence type="ECO:0000256" key="1">
    <source>
        <dbReference type="SAM" id="Phobius"/>
    </source>
</evidence>
<proteinExistence type="predicted"/>
<keyword evidence="2" id="KW-0732">Signal</keyword>